<proteinExistence type="predicted"/>
<keyword evidence="2" id="KW-1185">Reference proteome</keyword>
<evidence type="ECO:0000313" key="2">
    <source>
        <dbReference type="Proteomes" id="UP000231632"/>
    </source>
</evidence>
<accession>A0A1L8CMF7</accession>
<dbReference type="STRING" id="1921010.MMIC_P1047"/>
<dbReference type="EMBL" id="BDFD01000007">
    <property type="protein sequence ID" value="GAV20085.1"/>
    <property type="molecule type" value="Genomic_DNA"/>
</dbReference>
<dbReference type="Proteomes" id="UP000231632">
    <property type="component" value="Unassembled WGS sequence"/>
</dbReference>
<sequence>MASALPESEYKSVYGYKIDPIYDEYTELGNISEVSDAAILTSISASIGICTLVSLMIP</sequence>
<name>A0A1L8CMF7_9PROT</name>
<reference evidence="1 2" key="1">
    <citation type="journal article" date="2017" name="Arch. Microbiol.">
        <title>Mariprofundus micogutta sp. nov., a novel iron-oxidizing zetaproteobacterium isolated from a deep-sea hydrothermal field at the Bayonnaise knoll of the Izu-Ogasawara arc, and a description of Mariprofundales ord. nov. and Zetaproteobacteria classis nov.</title>
        <authorList>
            <person name="Makita H."/>
            <person name="Tanaka E."/>
            <person name="Mitsunobu S."/>
            <person name="Miyazaki M."/>
            <person name="Nunoura T."/>
            <person name="Uematsu K."/>
            <person name="Takaki Y."/>
            <person name="Nishi S."/>
            <person name="Shimamura S."/>
            <person name="Takai K."/>
        </authorList>
    </citation>
    <scope>NUCLEOTIDE SEQUENCE [LARGE SCALE GENOMIC DNA]</scope>
    <source>
        <strain evidence="1 2">ET2</strain>
    </source>
</reference>
<comment type="caution">
    <text evidence="1">The sequence shown here is derived from an EMBL/GenBank/DDBJ whole genome shotgun (WGS) entry which is preliminary data.</text>
</comment>
<organism evidence="1 2">
    <name type="scientific">Mariprofundus micogutta</name>
    <dbReference type="NCBI Taxonomy" id="1921010"/>
    <lineage>
        <taxon>Bacteria</taxon>
        <taxon>Pseudomonadati</taxon>
        <taxon>Pseudomonadota</taxon>
        <taxon>Candidatius Mariprofundia</taxon>
        <taxon>Mariprofundales</taxon>
        <taxon>Mariprofundaceae</taxon>
        <taxon>Mariprofundus</taxon>
    </lineage>
</organism>
<gene>
    <name evidence="1" type="ORF">MMIC_P1047</name>
</gene>
<dbReference type="AlphaFoldDB" id="A0A1L8CMF7"/>
<evidence type="ECO:0000313" key="1">
    <source>
        <dbReference type="EMBL" id="GAV20085.1"/>
    </source>
</evidence>
<dbReference type="RefSeq" id="WP_171966462.1">
    <property type="nucleotide sequence ID" value="NZ_BDFD01000007.1"/>
</dbReference>
<protein>
    <submittedName>
        <fullName evidence="1">Uncharacterized protein</fullName>
    </submittedName>
</protein>